<protein>
    <recommendedName>
        <fullName evidence="3 16">Galactosylgalactosylxylosylprotein 3-beta-glucuronosyltransferase</fullName>
        <ecNumber evidence="3 16">2.4.1.135</ecNumber>
    </recommendedName>
</protein>
<keyword evidence="10" id="KW-0325">Glycoprotein</keyword>
<evidence type="ECO:0000313" key="19">
    <source>
        <dbReference type="Proteomes" id="UP000015101"/>
    </source>
</evidence>
<dbReference type="GeneID" id="20213907"/>
<keyword evidence="16" id="KW-0333">Golgi apparatus</keyword>
<keyword evidence="9" id="KW-0472">Membrane</keyword>
<dbReference type="EC" id="2.4.1.135" evidence="3 16"/>
<evidence type="ECO:0000256" key="2">
    <source>
        <dbReference type="ARBA" id="ARBA00007706"/>
    </source>
</evidence>
<dbReference type="SUPFAM" id="SSF53448">
    <property type="entry name" value="Nucleotide-diphospho-sugar transferases"/>
    <property type="match status" value="1"/>
</dbReference>
<evidence type="ECO:0000313" key="17">
    <source>
        <dbReference type="EMBL" id="ESO02702.1"/>
    </source>
</evidence>
<evidence type="ECO:0000256" key="8">
    <source>
        <dbReference type="ARBA" id="ARBA00022989"/>
    </source>
</evidence>
<evidence type="ECO:0000313" key="18">
    <source>
        <dbReference type="EnsemblMetazoa" id="HelroP66421"/>
    </source>
</evidence>
<dbReference type="RefSeq" id="XP_009020110.1">
    <property type="nucleotide sequence ID" value="XM_009021862.1"/>
</dbReference>
<dbReference type="InterPro" id="IPR029044">
    <property type="entry name" value="Nucleotide-diphossugar_trans"/>
</dbReference>
<proteinExistence type="inferred from homology"/>
<dbReference type="GO" id="GO:0046872">
    <property type="term" value="F:metal ion binding"/>
    <property type="evidence" value="ECO:0007669"/>
    <property type="project" value="UniProtKB-KW"/>
</dbReference>
<dbReference type="GO" id="GO:0015018">
    <property type="term" value="F:galactosylgalactosylxylosylprotein 3-beta-glucuronosyltransferase activity"/>
    <property type="evidence" value="ECO:0000318"/>
    <property type="project" value="GO_Central"/>
</dbReference>
<evidence type="ECO:0000256" key="15">
    <source>
        <dbReference type="PIRSR" id="PIRSR605027-4"/>
    </source>
</evidence>
<gene>
    <name evidence="18" type="primary">20213907</name>
    <name evidence="17" type="ORF">HELRODRAFT_66421</name>
</gene>
<dbReference type="OrthoDB" id="675023at2759"/>
<feature type="site" description="Interaction with galactose moiety of substrate glycoprotein" evidence="15">
    <location>
        <position position="152"/>
    </location>
</feature>
<keyword evidence="4 16" id="KW-0808">Transferase</keyword>
<evidence type="ECO:0000256" key="1">
    <source>
        <dbReference type="ARBA" id="ARBA00004606"/>
    </source>
</evidence>
<accession>T1FYK9</accession>
<evidence type="ECO:0000256" key="3">
    <source>
        <dbReference type="ARBA" id="ARBA00012641"/>
    </source>
</evidence>
<keyword evidence="5" id="KW-0812">Transmembrane</keyword>
<keyword evidence="19" id="KW-1185">Reference proteome</keyword>
<dbReference type="GO" id="GO:0000139">
    <property type="term" value="C:Golgi membrane"/>
    <property type="evidence" value="ECO:0000318"/>
    <property type="project" value="GO_Central"/>
</dbReference>
<evidence type="ECO:0000256" key="10">
    <source>
        <dbReference type="ARBA" id="ARBA00023180"/>
    </source>
</evidence>
<dbReference type="InParanoid" id="T1FYK9"/>
<comment type="similarity">
    <text evidence="2 16">Belongs to the glycosyltransferase 43 family.</text>
</comment>
<comment type="cofactor">
    <cofactor evidence="14 16">
        <name>Mn(2+)</name>
        <dbReference type="ChEBI" id="CHEBI:29035"/>
    </cofactor>
</comment>
<dbReference type="PANTHER" id="PTHR10896">
    <property type="entry name" value="GALACTOSYLGALACTOSYLXYLOSYLPROTEIN 3-BETA-GLUCURONOSYLTRANSFERASE BETA-1,3-GLUCURONYLTRANSFERASE"/>
    <property type="match status" value="1"/>
</dbReference>
<feature type="binding site" evidence="14">
    <location>
        <position position="121"/>
    </location>
    <ligand>
        <name>Mn(2+)</name>
        <dbReference type="ChEBI" id="CHEBI:29035"/>
    </ligand>
</feature>
<dbReference type="EMBL" id="KB096742">
    <property type="protein sequence ID" value="ESO02702.1"/>
    <property type="molecule type" value="Genomic_DNA"/>
</dbReference>
<feature type="site" description="Interaction with galactose moiety of substrate glycoprotein" evidence="15">
    <location>
        <position position="243"/>
    </location>
</feature>
<dbReference type="EMBL" id="AMQM01000991">
    <property type="status" value="NOT_ANNOTATED_CDS"/>
    <property type="molecule type" value="Genomic_DNA"/>
</dbReference>
<evidence type="ECO:0000256" key="11">
    <source>
        <dbReference type="ARBA" id="ARBA00023211"/>
    </source>
</evidence>
<evidence type="ECO:0000256" key="14">
    <source>
        <dbReference type="PIRSR" id="PIRSR605027-3"/>
    </source>
</evidence>
<dbReference type="Proteomes" id="UP000015101">
    <property type="component" value="Unassembled WGS sequence"/>
</dbReference>
<dbReference type="KEGG" id="hro:HELRODRAFT_66421"/>
<dbReference type="HOGENOM" id="CLU_045177_1_0_1"/>
<dbReference type="OMA" id="NAGLEWI"/>
<dbReference type="GO" id="GO:0050650">
    <property type="term" value="P:chondroitin sulfate proteoglycan biosynthetic process"/>
    <property type="evidence" value="ECO:0000318"/>
    <property type="project" value="GO_Central"/>
</dbReference>
<dbReference type="EnsemblMetazoa" id="HelroT66421">
    <property type="protein sequence ID" value="HelroP66421"/>
    <property type="gene ID" value="HelroG66421"/>
</dbReference>
<evidence type="ECO:0000256" key="7">
    <source>
        <dbReference type="ARBA" id="ARBA00022968"/>
    </source>
</evidence>
<dbReference type="AlphaFoldDB" id="T1FYK9"/>
<dbReference type="PANTHER" id="PTHR10896:SF65">
    <property type="entry name" value="GALACTOSYLGALACTOSYLXYLOSYLPROTEIN 3-BETA-GLUCURONOSYLTRANSFERASE 3"/>
    <property type="match status" value="1"/>
</dbReference>
<evidence type="ECO:0000256" key="9">
    <source>
        <dbReference type="ARBA" id="ARBA00023136"/>
    </source>
</evidence>
<keyword evidence="6 14" id="KW-0479">Metal-binding</keyword>
<reference evidence="18" key="3">
    <citation type="submission" date="2015-06" db="UniProtKB">
        <authorList>
            <consortium name="EnsemblMetazoa"/>
        </authorList>
    </citation>
    <scope>IDENTIFICATION</scope>
</reference>
<keyword evidence="7 16" id="KW-0735">Signal-anchor</keyword>
<comment type="catalytic activity">
    <reaction evidence="12 16">
        <text>3-O-(beta-D-galactosyl-(1-&gt;3)-beta-D-galactosyl-(1-&gt;4)-beta-D-xylosyl)-L-seryl-[protein] + UDP-alpha-D-glucuronate = 3-O-(beta-D-GlcA-(1-&gt;3)-beta-D-Gal-(1-&gt;3)-beta-D-Gal-(1-&gt;4)-beta-D-Xyl)-L-seryl-[protein] + UDP + H(+)</text>
        <dbReference type="Rhea" id="RHEA:24168"/>
        <dbReference type="Rhea" id="RHEA-COMP:12571"/>
        <dbReference type="Rhea" id="RHEA-COMP:12573"/>
        <dbReference type="ChEBI" id="CHEBI:15378"/>
        <dbReference type="ChEBI" id="CHEBI:58052"/>
        <dbReference type="ChEBI" id="CHEBI:58223"/>
        <dbReference type="ChEBI" id="CHEBI:132090"/>
        <dbReference type="ChEBI" id="CHEBI:132093"/>
        <dbReference type="EC" id="2.4.1.135"/>
    </reaction>
</comment>
<evidence type="ECO:0000256" key="16">
    <source>
        <dbReference type="RuleBase" id="RU363127"/>
    </source>
</evidence>
<sequence>DNKNLPTIYIITPTYSRLVQKAELTRLTYTLKLVQCIHWIVVEDSTIKTQLVKRLLAKSNLKYTHLNVLTPPEYKLGISEKRWRKPRGVLQRNEGLRWLRSNKKLILSGSEGGVVYFADDDNTYDVQLFDEMRSTKKVSVWPVGFVGKLRYESPIVGDGRVVDWFTYSKSNRTFATDMAGFAVNADLMINSKVEFSVKSSRGMQENDFLVKLKITLNDLEPKADLCTKVLVWHTQTMEPNVKNEELLMKFGKSGSNLNIEI</sequence>
<evidence type="ECO:0000256" key="5">
    <source>
        <dbReference type="ARBA" id="ARBA00022692"/>
    </source>
</evidence>
<keyword evidence="11 14" id="KW-0464">Manganese</keyword>
<dbReference type="CDD" id="cd00218">
    <property type="entry name" value="GlcAT-I"/>
    <property type="match status" value="1"/>
</dbReference>
<dbReference type="UniPathway" id="UPA00378"/>
<dbReference type="STRING" id="6412.T1FYK9"/>
<dbReference type="CTD" id="20213907"/>
<organism evidence="18 19">
    <name type="scientific">Helobdella robusta</name>
    <name type="common">Californian leech</name>
    <dbReference type="NCBI Taxonomy" id="6412"/>
    <lineage>
        <taxon>Eukaryota</taxon>
        <taxon>Metazoa</taxon>
        <taxon>Spiralia</taxon>
        <taxon>Lophotrochozoa</taxon>
        <taxon>Annelida</taxon>
        <taxon>Clitellata</taxon>
        <taxon>Hirudinea</taxon>
        <taxon>Rhynchobdellida</taxon>
        <taxon>Glossiphoniidae</taxon>
        <taxon>Helobdella</taxon>
    </lineage>
</organism>
<dbReference type="InterPro" id="IPR005027">
    <property type="entry name" value="Glyco_trans_43"/>
</dbReference>
<evidence type="ECO:0000256" key="4">
    <source>
        <dbReference type="ARBA" id="ARBA00022679"/>
    </source>
</evidence>
<name>T1FYK9_HELRO</name>
<keyword evidence="8" id="KW-1133">Transmembrane helix</keyword>
<reference evidence="17 19" key="2">
    <citation type="journal article" date="2013" name="Nature">
        <title>Insights into bilaterian evolution from three spiralian genomes.</title>
        <authorList>
            <person name="Simakov O."/>
            <person name="Marletaz F."/>
            <person name="Cho S.J."/>
            <person name="Edsinger-Gonzales E."/>
            <person name="Havlak P."/>
            <person name="Hellsten U."/>
            <person name="Kuo D.H."/>
            <person name="Larsson T."/>
            <person name="Lv J."/>
            <person name="Arendt D."/>
            <person name="Savage R."/>
            <person name="Osoegawa K."/>
            <person name="de Jong P."/>
            <person name="Grimwood J."/>
            <person name="Chapman J.A."/>
            <person name="Shapiro H."/>
            <person name="Aerts A."/>
            <person name="Otillar R.P."/>
            <person name="Terry A.Y."/>
            <person name="Boore J.L."/>
            <person name="Grigoriev I.V."/>
            <person name="Lindberg D.R."/>
            <person name="Seaver E.C."/>
            <person name="Weisblat D.A."/>
            <person name="Putnam N.H."/>
            <person name="Rokhsar D.S."/>
        </authorList>
    </citation>
    <scope>NUCLEOTIDE SEQUENCE</scope>
</reference>
<comment type="subcellular location">
    <subcellularLocation>
        <location evidence="16">Golgi apparatus membrane</location>
        <topology evidence="16">Single-pass type II membrane protein</topology>
    </subcellularLocation>
    <subcellularLocation>
        <location evidence="1">Membrane</location>
        <topology evidence="1">Single-pass type II membrane protein</topology>
    </subcellularLocation>
</comment>
<feature type="active site" description="Proton donor/acceptor" evidence="13">
    <location>
        <position position="205"/>
    </location>
</feature>
<dbReference type="FunCoup" id="T1FYK9">
    <property type="interactions" value="850"/>
</dbReference>
<dbReference type="Pfam" id="PF03360">
    <property type="entry name" value="Glyco_transf_43"/>
    <property type="match status" value="1"/>
</dbReference>
<evidence type="ECO:0000256" key="13">
    <source>
        <dbReference type="PIRSR" id="PIRSR605027-1"/>
    </source>
</evidence>
<dbReference type="Gene3D" id="3.90.550.10">
    <property type="entry name" value="Spore Coat Polysaccharide Biosynthesis Protein SpsA, Chain A"/>
    <property type="match status" value="1"/>
</dbReference>
<dbReference type="eggNOG" id="KOG1476">
    <property type="taxonomic scope" value="Eukaryota"/>
</dbReference>
<evidence type="ECO:0000256" key="6">
    <source>
        <dbReference type="ARBA" id="ARBA00022723"/>
    </source>
</evidence>
<reference evidence="19" key="1">
    <citation type="submission" date="2012-12" db="EMBL/GenBank/DDBJ databases">
        <authorList>
            <person name="Hellsten U."/>
            <person name="Grimwood J."/>
            <person name="Chapman J.A."/>
            <person name="Shapiro H."/>
            <person name="Aerts A."/>
            <person name="Otillar R.P."/>
            <person name="Terry A.Y."/>
            <person name="Boore J.L."/>
            <person name="Simakov O."/>
            <person name="Marletaz F."/>
            <person name="Cho S.-J."/>
            <person name="Edsinger-Gonzales E."/>
            <person name="Havlak P."/>
            <person name="Kuo D.-H."/>
            <person name="Larsson T."/>
            <person name="Lv J."/>
            <person name="Arendt D."/>
            <person name="Savage R."/>
            <person name="Osoegawa K."/>
            <person name="de Jong P."/>
            <person name="Lindberg D.R."/>
            <person name="Seaver E.C."/>
            <person name="Weisblat D.A."/>
            <person name="Putnam N.H."/>
            <person name="Grigoriev I.V."/>
            <person name="Rokhsar D.S."/>
        </authorList>
    </citation>
    <scope>NUCLEOTIDE SEQUENCE</scope>
</reference>
<evidence type="ECO:0000256" key="12">
    <source>
        <dbReference type="ARBA" id="ARBA00047979"/>
    </source>
</evidence>
<dbReference type="FunFam" id="3.90.550.10:FF:000044">
    <property type="entry name" value="Galactosylgalactosylxylosylprotein 3-beta-glucuronosyltransferase"/>
    <property type="match status" value="1"/>
</dbReference>
<dbReference type="GO" id="GO:0005975">
    <property type="term" value="P:carbohydrate metabolic process"/>
    <property type="evidence" value="ECO:0000318"/>
    <property type="project" value="GO_Central"/>
</dbReference>
<comment type="pathway">
    <text evidence="16">Protein modification; protein glycosylation.</text>
</comment>